<gene>
    <name evidence="2" type="ORF">ABNX05_25755</name>
</gene>
<protein>
    <submittedName>
        <fullName evidence="2">DUF262 domain-containing protein</fullName>
    </submittedName>
</protein>
<accession>A0ABV1MZT5</accession>
<evidence type="ECO:0000313" key="2">
    <source>
        <dbReference type="EMBL" id="MEQ6358005.1"/>
    </source>
</evidence>
<dbReference type="Proteomes" id="UP001478862">
    <property type="component" value="Unassembled WGS sequence"/>
</dbReference>
<keyword evidence="3" id="KW-1185">Reference proteome</keyword>
<dbReference type="PANTHER" id="PTHR39639:SF1">
    <property type="entry name" value="DUF262 DOMAIN-CONTAINING PROTEIN"/>
    <property type="match status" value="1"/>
</dbReference>
<reference evidence="2 3" key="1">
    <citation type="submission" date="2024-06" db="EMBL/GenBank/DDBJ databases">
        <title>Lysinibacillus zambalefons sp. nov., a Novel Firmicute Isolated from the Poon Bato Zambales Hyperalkaline Spring.</title>
        <authorList>
            <person name="Aja J.A."/>
            <person name="Lazaro J.E.H."/>
            <person name="Llorin L.D."/>
            <person name="Lim K.R."/>
            <person name="Teodosio J."/>
            <person name="Dalisay D.S."/>
        </authorList>
    </citation>
    <scope>NUCLEOTIDE SEQUENCE [LARGE SCALE GENOMIC DNA]</scope>
    <source>
        <strain evidence="2 3">M3</strain>
    </source>
</reference>
<comment type="caution">
    <text evidence="2">The sequence shown here is derived from an EMBL/GenBank/DDBJ whole genome shotgun (WGS) entry which is preliminary data.</text>
</comment>
<feature type="domain" description="GmrSD restriction endonucleases N-terminal" evidence="1">
    <location>
        <begin position="29"/>
        <end position="165"/>
    </location>
</feature>
<sequence length="338" mass="40554">MKWEDEYYFDPEDIRIESRSLSVNYIMDLISRDEINISTEFNRRSIWTIQQKSLLIESLLLRIPIPSFYFYEDNKWKLHVIDGVQRLTTIYEFINDYFNLKTLNILHDCRNMYFGDLPQKYKYRILQTQLQVNVIDARTPKQIQFEVLRRLNSGGTSLTAQELRNTVATEETRNLLNRMANNYFFQNIINSRNDRFQLQEYALRFIAFFRAYDPFHKEVLFTRGTMGDFLDDHFYEINNDSSYFDTYVMAFDKSLEYIYALLGDSHVFKDLRRNKNLIIVMLVVLSNMEDIKGIDEQRLKLTLNNLEHIESYFKSKKSYKHKVLMYFDVVNLILLGGN</sequence>
<dbReference type="PANTHER" id="PTHR39639">
    <property type="entry name" value="CHROMOSOME 16, WHOLE GENOME SHOTGUN SEQUENCE"/>
    <property type="match status" value="1"/>
</dbReference>
<dbReference type="InterPro" id="IPR004919">
    <property type="entry name" value="GmrSD_N"/>
</dbReference>
<organism evidence="2 3">
    <name type="scientific">Lysinibacillus zambalensis</name>
    <dbReference type="NCBI Taxonomy" id="3160866"/>
    <lineage>
        <taxon>Bacteria</taxon>
        <taxon>Bacillati</taxon>
        <taxon>Bacillota</taxon>
        <taxon>Bacilli</taxon>
        <taxon>Bacillales</taxon>
        <taxon>Bacillaceae</taxon>
        <taxon>Lysinibacillus</taxon>
    </lineage>
</organism>
<evidence type="ECO:0000259" key="1">
    <source>
        <dbReference type="Pfam" id="PF03235"/>
    </source>
</evidence>
<dbReference type="EMBL" id="JBEGDG010000044">
    <property type="protein sequence ID" value="MEQ6358005.1"/>
    <property type="molecule type" value="Genomic_DNA"/>
</dbReference>
<dbReference type="Pfam" id="PF03235">
    <property type="entry name" value="GmrSD_N"/>
    <property type="match status" value="1"/>
</dbReference>
<proteinExistence type="predicted"/>
<evidence type="ECO:0000313" key="3">
    <source>
        <dbReference type="Proteomes" id="UP001478862"/>
    </source>
</evidence>
<dbReference type="RefSeq" id="WP_349662288.1">
    <property type="nucleotide sequence ID" value="NZ_JBEGDG010000044.1"/>
</dbReference>
<name>A0ABV1MZT5_9BACI</name>